<dbReference type="AlphaFoldDB" id="A0A073AVJ9"/>
<evidence type="ECO:0000259" key="4">
    <source>
        <dbReference type="SMART" id="SM00822"/>
    </source>
</evidence>
<protein>
    <submittedName>
        <fullName evidence="5">Short-chain dehydrogenase</fullName>
    </submittedName>
</protein>
<dbReference type="InterPro" id="IPR002347">
    <property type="entry name" value="SDR_fam"/>
</dbReference>
<dbReference type="InterPro" id="IPR057326">
    <property type="entry name" value="KR_dom"/>
</dbReference>
<evidence type="ECO:0000313" key="5">
    <source>
        <dbReference type="EMBL" id="KEI43823.1"/>
    </source>
</evidence>
<proteinExistence type="inferred from homology"/>
<dbReference type="eggNOG" id="COG0300">
    <property type="taxonomic scope" value="Bacteria"/>
</dbReference>
<dbReference type="SUPFAM" id="SSF51735">
    <property type="entry name" value="NAD(P)-binding Rossmann-fold domains"/>
    <property type="match status" value="1"/>
</dbReference>
<dbReference type="PANTHER" id="PTHR44196:SF1">
    <property type="entry name" value="DEHYDROGENASE_REDUCTASE SDR FAMILY MEMBER 7B"/>
    <property type="match status" value="1"/>
</dbReference>
<dbReference type="InterPro" id="IPR036291">
    <property type="entry name" value="NAD(P)-bd_dom_sf"/>
</dbReference>
<keyword evidence="6" id="KW-1185">Reference proteome</keyword>
<sequence length="247" mass="26258">MALRVDGSTALVTGASSGIGAAISEELAAAGCKVLLSGRDPDRLAEVARRTGGRVCPADLADPAGSEQLVAAAGEVDVLVHSAGAGWAGQFTDMPEDRVLELTAVNLTAPMLLTRAALPGMVQRRRGHIVFVSSIAAVGVRGEEVYSATKAGLRAFATSLRYRAEPHGVGVSTVFPGAVRTPFFDRRGTPYDRRFPRMIAPEAVARQAVRAIERGIDEVYVPRWLELAVRVQGLFPGAFHRLARRFG</sequence>
<gene>
    <name evidence="5" type="ORF">GU90_12555</name>
</gene>
<accession>A0A073AVJ9</accession>
<dbReference type="GO" id="GO:0016020">
    <property type="term" value="C:membrane"/>
    <property type="evidence" value="ECO:0007669"/>
    <property type="project" value="TreeGrafter"/>
</dbReference>
<organism evidence="5 6">
    <name type="scientific">Saccharopolyspora rectivirgula</name>
    <dbReference type="NCBI Taxonomy" id="28042"/>
    <lineage>
        <taxon>Bacteria</taxon>
        <taxon>Bacillati</taxon>
        <taxon>Actinomycetota</taxon>
        <taxon>Actinomycetes</taxon>
        <taxon>Pseudonocardiales</taxon>
        <taxon>Pseudonocardiaceae</taxon>
        <taxon>Saccharopolyspora</taxon>
    </lineage>
</organism>
<dbReference type="Pfam" id="PF00106">
    <property type="entry name" value="adh_short"/>
    <property type="match status" value="1"/>
</dbReference>
<dbReference type="InterPro" id="IPR020904">
    <property type="entry name" value="Sc_DH/Rdtase_CS"/>
</dbReference>
<dbReference type="PROSITE" id="PS00061">
    <property type="entry name" value="ADH_SHORT"/>
    <property type="match status" value="1"/>
</dbReference>
<evidence type="ECO:0000313" key="6">
    <source>
        <dbReference type="Proteomes" id="UP000031419"/>
    </source>
</evidence>
<dbReference type="PRINTS" id="PR00080">
    <property type="entry name" value="SDRFAMILY"/>
</dbReference>
<dbReference type="PRINTS" id="PR00081">
    <property type="entry name" value="GDHRDH"/>
</dbReference>
<keyword evidence="2" id="KW-0560">Oxidoreductase</keyword>
<name>A0A073AVJ9_9PSEU</name>
<feature type="domain" description="Ketoreductase" evidence="4">
    <location>
        <begin position="8"/>
        <end position="193"/>
    </location>
</feature>
<dbReference type="RefSeq" id="WP_029721077.1">
    <property type="nucleotide sequence ID" value="NZ_JAJUIW010000014.1"/>
</dbReference>
<dbReference type="Gene3D" id="3.40.50.720">
    <property type="entry name" value="NAD(P)-binding Rossmann-like Domain"/>
    <property type="match status" value="1"/>
</dbReference>
<dbReference type="STRING" id="28042.GU90_12555"/>
<evidence type="ECO:0000256" key="1">
    <source>
        <dbReference type="ARBA" id="ARBA00006484"/>
    </source>
</evidence>
<dbReference type="SMART" id="SM00822">
    <property type="entry name" value="PKS_KR"/>
    <property type="match status" value="1"/>
</dbReference>
<comment type="caution">
    <text evidence="5">The sequence shown here is derived from an EMBL/GenBank/DDBJ whole genome shotgun (WGS) entry which is preliminary data.</text>
</comment>
<dbReference type="Proteomes" id="UP000031419">
    <property type="component" value="Unassembled WGS sequence"/>
</dbReference>
<dbReference type="GO" id="GO:0016491">
    <property type="term" value="F:oxidoreductase activity"/>
    <property type="evidence" value="ECO:0007669"/>
    <property type="project" value="UniProtKB-KW"/>
</dbReference>
<evidence type="ECO:0000256" key="3">
    <source>
        <dbReference type="RuleBase" id="RU000363"/>
    </source>
</evidence>
<dbReference type="PANTHER" id="PTHR44196">
    <property type="entry name" value="DEHYDROGENASE/REDUCTASE SDR FAMILY MEMBER 7B"/>
    <property type="match status" value="1"/>
</dbReference>
<comment type="similarity">
    <text evidence="1 3">Belongs to the short-chain dehydrogenases/reductases (SDR) family.</text>
</comment>
<evidence type="ECO:0000256" key="2">
    <source>
        <dbReference type="ARBA" id="ARBA00023002"/>
    </source>
</evidence>
<reference evidence="5 6" key="1">
    <citation type="submission" date="2014-06" db="EMBL/GenBank/DDBJ databases">
        <title>Saccharopolyspora rectivirgula DSM-43113 Genome sequencing.</title>
        <authorList>
            <person name="Barrera C."/>
            <person name="Millon L."/>
            <person name="Rognon B."/>
            <person name="Zaugg C."/>
            <person name="Monod M."/>
        </authorList>
    </citation>
    <scope>NUCLEOTIDE SEQUENCE [LARGE SCALE GENOMIC DNA]</scope>
    <source>
        <strain evidence="5 6">DSM 43113</strain>
    </source>
</reference>
<dbReference type="EMBL" id="JNVU01000031">
    <property type="protein sequence ID" value="KEI43823.1"/>
    <property type="molecule type" value="Genomic_DNA"/>
</dbReference>